<keyword evidence="11" id="KW-0830">Ubiquinone</keyword>
<comment type="similarity">
    <text evidence="3">Belongs to the complex I 51 kDa subunit family.</text>
</comment>
<dbReference type="Gene3D" id="3.10.20.600">
    <property type="match status" value="1"/>
</dbReference>
<dbReference type="Gene3D" id="1.20.1440.230">
    <property type="entry name" value="NADH-ubiquinone oxidoreductase 51kDa subunit, iron-sulphur binding domain"/>
    <property type="match status" value="1"/>
</dbReference>
<dbReference type="SUPFAM" id="SSF142019">
    <property type="entry name" value="Nqo1 FMN-binding domain-like"/>
    <property type="match status" value="1"/>
</dbReference>
<dbReference type="Pfam" id="PF10531">
    <property type="entry name" value="SLBB"/>
    <property type="match status" value="1"/>
</dbReference>
<accession>A0A853DK41</accession>
<gene>
    <name evidence="11" type="ORF">HNR15_003356</name>
</gene>
<comment type="caution">
    <text evidence="11">The sequence shown here is derived from an EMBL/GenBank/DDBJ whole genome shotgun (WGS) entry which is preliminary data.</text>
</comment>
<evidence type="ECO:0000259" key="10">
    <source>
        <dbReference type="SMART" id="SM00928"/>
    </source>
</evidence>
<dbReference type="EMBL" id="JACCFW010000001">
    <property type="protein sequence ID" value="NYJ76393.1"/>
    <property type="molecule type" value="Genomic_DNA"/>
</dbReference>
<keyword evidence="5" id="KW-0285">Flavoprotein</keyword>
<dbReference type="Pfam" id="PF10589">
    <property type="entry name" value="NADH_4Fe-4S"/>
    <property type="match status" value="1"/>
</dbReference>
<evidence type="ECO:0000256" key="7">
    <source>
        <dbReference type="ARBA" id="ARBA00022723"/>
    </source>
</evidence>
<dbReference type="PANTHER" id="PTHR11780:SF10">
    <property type="entry name" value="NADH DEHYDROGENASE [UBIQUINONE] FLAVOPROTEIN 1, MITOCHONDRIAL"/>
    <property type="match status" value="1"/>
</dbReference>
<proteinExistence type="inferred from homology"/>
<evidence type="ECO:0000256" key="2">
    <source>
        <dbReference type="ARBA" id="ARBA00001966"/>
    </source>
</evidence>
<reference evidence="11 12" key="1">
    <citation type="submission" date="2020-07" db="EMBL/GenBank/DDBJ databases">
        <title>Sequencing the genomes of 1000 actinobacteria strains.</title>
        <authorList>
            <person name="Klenk H.-P."/>
        </authorList>
    </citation>
    <scope>NUCLEOTIDE SEQUENCE [LARGE SCALE GENOMIC DNA]</scope>
    <source>
        <strain evidence="11 12">DSM 29531</strain>
    </source>
</reference>
<organism evidence="11 12">
    <name type="scientific">Allobranchiibius huperziae</name>
    <dbReference type="NCBI Taxonomy" id="1874116"/>
    <lineage>
        <taxon>Bacteria</taxon>
        <taxon>Bacillati</taxon>
        <taxon>Actinomycetota</taxon>
        <taxon>Actinomycetes</taxon>
        <taxon>Micrococcales</taxon>
        <taxon>Dermacoccaceae</taxon>
        <taxon>Allobranchiibius</taxon>
    </lineage>
</organism>
<name>A0A853DK41_9MICO</name>
<sequence>MSLVTLLEQAGLTGRGGARFPTSIKLQSALDAGADLIVNACDGEIGVHKDALVVAEHLDALQHGAGLLARRSRWAAHRGSETERRLHDAGLRVLSVPSRYVASEESALVNLLHGGRARPITRLAPISTGGRDAQGRRLRPTLVLNAETVWRVSQIERHGAAWFRGFGTAEEPGPRLVTMGGNVERPGVYDAEAGIPLRDLLDAAGALDVQGVGISGMSGGWLGGHDAWTATWSDAGLAPYGVPTGTGAVHVLDRRSCPIDHLSRIATFAAGESAGQCGPCMFGVPAVAEQLERLADGALPPEEMLDLHHRLGMLPGRGACRFPDGVSRFVASGLRTFTADVEAHLAGRCALTKEWAGAAR</sequence>
<evidence type="ECO:0000256" key="1">
    <source>
        <dbReference type="ARBA" id="ARBA00001917"/>
    </source>
</evidence>
<evidence type="ECO:0000313" key="11">
    <source>
        <dbReference type="EMBL" id="NYJ76393.1"/>
    </source>
</evidence>
<evidence type="ECO:0000256" key="6">
    <source>
        <dbReference type="ARBA" id="ARBA00022643"/>
    </source>
</evidence>
<keyword evidence="4" id="KW-0004">4Fe-4S</keyword>
<dbReference type="SUPFAM" id="SSF142984">
    <property type="entry name" value="Nqo1 middle domain-like"/>
    <property type="match status" value="1"/>
</dbReference>
<dbReference type="InterPro" id="IPR019575">
    <property type="entry name" value="Nuop51_4Fe4S-bd"/>
</dbReference>
<dbReference type="Proteomes" id="UP000571817">
    <property type="component" value="Unassembled WGS sequence"/>
</dbReference>
<dbReference type="InterPro" id="IPR050837">
    <property type="entry name" value="ComplexI_51kDa_subunit"/>
</dbReference>
<feature type="domain" description="NADH-ubiquinone oxidoreductase 51kDa subunit iron-sulphur binding" evidence="10">
    <location>
        <begin position="259"/>
        <end position="304"/>
    </location>
</feature>
<evidence type="ECO:0000256" key="3">
    <source>
        <dbReference type="ARBA" id="ARBA00007523"/>
    </source>
</evidence>
<evidence type="ECO:0000313" key="12">
    <source>
        <dbReference type="Proteomes" id="UP000571817"/>
    </source>
</evidence>
<evidence type="ECO:0000256" key="4">
    <source>
        <dbReference type="ARBA" id="ARBA00022485"/>
    </source>
</evidence>
<dbReference type="GO" id="GO:0046872">
    <property type="term" value="F:metal ion binding"/>
    <property type="evidence" value="ECO:0007669"/>
    <property type="project" value="UniProtKB-KW"/>
</dbReference>
<dbReference type="InterPro" id="IPR019554">
    <property type="entry name" value="Soluble_ligand-bd"/>
</dbReference>
<comment type="cofactor">
    <cofactor evidence="2">
        <name>[4Fe-4S] cluster</name>
        <dbReference type="ChEBI" id="CHEBI:49883"/>
    </cofactor>
</comment>
<dbReference type="InterPro" id="IPR037207">
    <property type="entry name" value="Nuop51_4Fe4S-bd_sf"/>
</dbReference>
<keyword evidence="8" id="KW-0408">Iron</keyword>
<comment type="cofactor">
    <cofactor evidence="1">
        <name>FMN</name>
        <dbReference type="ChEBI" id="CHEBI:58210"/>
    </cofactor>
</comment>
<evidence type="ECO:0000256" key="8">
    <source>
        <dbReference type="ARBA" id="ARBA00023004"/>
    </source>
</evidence>
<keyword evidence="12" id="KW-1185">Reference proteome</keyword>
<dbReference type="RefSeq" id="WP_179483454.1">
    <property type="nucleotide sequence ID" value="NZ_JACCFW010000001.1"/>
</dbReference>
<dbReference type="SUPFAM" id="SSF140490">
    <property type="entry name" value="Nqo1C-terminal domain-like"/>
    <property type="match status" value="1"/>
</dbReference>
<keyword evidence="7" id="KW-0479">Metal-binding</keyword>
<dbReference type="Pfam" id="PF01512">
    <property type="entry name" value="Complex1_51K"/>
    <property type="match status" value="1"/>
</dbReference>
<dbReference type="InterPro" id="IPR037225">
    <property type="entry name" value="Nuo51_FMN-bd_sf"/>
</dbReference>
<keyword evidence="9" id="KW-0411">Iron-sulfur</keyword>
<dbReference type="GO" id="GO:0051539">
    <property type="term" value="F:4 iron, 4 sulfur cluster binding"/>
    <property type="evidence" value="ECO:0007669"/>
    <property type="project" value="UniProtKB-KW"/>
</dbReference>
<dbReference type="SMART" id="SM00928">
    <property type="entry name" value="NADH_4Fe-4S"/>
    <property type="match status" value="1"/>
</dbReference>
<protein>
    <submittedName>
        <fullName evidence="11">NADH:ubiquinone oxidoreductase subunit F (NADH-binding)</fullName>
    </submittedName>
</protein>
<dbReference type="AlphaFoldDB" id="A0A853DK41"/>
<dbReference type="PANTHER" id="PTHR11780">
    <property type="entry name" value="NADH-UBIQUINONE OXIDOREDUCTASE FLAVOPROTEIN 1 NDUFV1"/>
    <property type="match status" value="1"/>
</dbReference>
<evidence type="ECO:0000256" key="9">
    <source>
        <dbReference type="ARBA" id="ARBA00023014"/>
    </source>
</evidence>
<dbReference type="InterPro" id="IPR011538">
    <property type="entry name" value="Nuo51_FMN-bd"/>
</dbReference>
<keyword evidence="6" id="KW-0288">FMN</keyword>
<dbReference type="Gene3D" id="3.40.50.11540">
    <property type="entry name" value="NADH-ubiquinone oxidoreductase 51kDa subunit"/>
    <property type="match status" value="2"/>
</dbReference>
<evidence type="ECO:0000256" key="5">
    <source>
        <dbReference type="ARBA" id="ARBA00022630"/>
    </source>
</evidence>